<organism evidence="3 4">
    <name type="scientific">Xylaria hypoxylon</name>
    <dbReference type="NCBI Taxonomy" id="37992"/>
    <lineage>
        <taxon>Eukaryota</taxon>
        <taxon>Fungi</taxon>
        <taxon>Dikarya</taxon>
        <taxon>Ascomycota</taxon>
        <taxon>Pezizomycotina</taxon>
        <taxon>Sordariomycetes</taxon>
        <taxon>Xylariomycetidae</taxon>
        <taxon>Xylariales</taxon>
        <taxon>Xylariaceae</taxon>
        <taxon>Xylaria</taxon>
    </lineage>
</organism>
<dbReference type="OrthoDB" id="4152607at2759"/>
<evidence type="ECO:0000256" key="1">
    <source>
        <dbReference type="SAM" id="MobiDB-lite"/>
    </source>
</evidence>
<dbReference type="Proteomes" id="UP000297716">
    <property type="component" value="Unassembled WGS sequence"/>
</dbReference>
<accession>A0A4Z0Y3Z9</accession>
<comment type="caution">
    <text evidence="3">The sequence shown here is derived from an EMBL/GenBank/DDBJ whole genome shotgun (WGS) entry which is preliminary data.</text>
</comment>
<gene>
    <name evidence="3" type="ORF">E0Z10_g9996</name>
</gene>
<proteinExistence type="predicted"/>
<feature type="compositionally biased region" description="Polar residues" evidence="1">
    <location>
        <begin position="1"/>
        <end position="23"/>
    </location>
</feature>
<feature type="region of interest" description="Disordered" evidence="1">
    <location>
        <begin position="1"/>
        <end position="30"/>
    </location>
</feature>
<dbReference type="Pfam" id="PF24494">
    <property type="entry name" value="DUF7587"/>
    <property type="match status" value="1"/>
</dbReference>
<reference evidence="3 4" key="1">
    <citation type="submission" date="2019-03" db="EMBL/GenBank/DDBJ databases">
        <title>Draft genome sequence of Xylaria hypoxylon DSM 108379, a ubiquitous saprotrophic-parasitic fungi on hardwood.</title>
        <authorList>
            <person name="Buettner E."/>
            <person name="Leonhardt S."/>
            <person name="Gebauer A.M."/>
            <person name="Liers C."/>
            <person name="Hofrichter M."/>
            <person name="Kellner H."/>
        </authorList>
    </citation>
    <scope>NUCLEOTIDE SEQUENCE [LARGE SCALE GENOMIC DNA]</scope>
    <source>
        <strain evidence="3 4">DSM 108379</strain>
    </source>
</reference>
<evidence type="ECO:0000259" key="2">
    <source>
        <dbReference type="Pfam" id="PF24494"/>
    </source>
</evidence>
<sequence>MANSIDNVTNSFEGLGNSNTASGNEVPLNGSLNQTTLPYVTIIQRTRSTDLNLLNAQRINSFLNNLESPGNINIPEIWHLRGNAAKLADAARTLNNTVTRLNETLENSVIAHVTTLGSRSASHNYANFPPQRLLTHFNNEIRRIVREVLSKPNNEDCFLWKVTEECYNQATGMNGTLCADEEEKESWIGFWVEALRQSPGGPTLFYSPASIIVSPDPDFEEVPQYLFRTFDENSPGKNNSNVIASQASILRPPEESRIDILSLDKHTATKRLYSHLKSLSPGNHSDNLMSWTSSMLFTLQHAIYTYDNFRLCAAADVKICAVDTRRFPRGQFARDMWLMRTYRKTAKDIGGGTENFFRFRDEFEKYWNGEYLSQGVVNHLGRSSVVSLETLIQSGLYKLYPDLEKAKNKKLLAKRVAELRNDWGRDNKTTREELQHAFEIAKTFDGCAALDIALILLTLKNRKYKSTMSESESFAMLICFSIEVC</sequence>
<keyword evidence="4" id="KW-1185">Reference proteome</keyword>
<evidence type="ECO:0000313" key="4">
    <source>
        <dbReference type="Proteomes" id="UP000297716"/>
    </source>
</evidence>
<dbReference type="InterPro" id="IPR056009">
    <property type="entry name" value="DUF7587"/>
</dbReference>
<protein>
    <recommendedName>
        <fullName evidence="2">DUF7587 domain-containing protein</fullName>
    </recommendedName>
</protein>
<dbReference type="AlphaFoldDB" id="A0A4Z0Y3Z9"/>
<evidence type="ECO:0000313" key="3">
    <source>
        <dbReference type="EMBL" id="TGJ78769.1"/>
    </source>
</evidence>
<feature type="domain" description="DUF7587" evidence="2">
    <location>
        <begin position="222"/>
        <end position="342"/>
    </location>
</feature>
<name>A0A4Z0Y3Z9_9PEZI</name>
<dbReference type="STRING" id="37992.A0A4Z0Y3Z9"/>
<dbReference type="EMBL" id="SKBN01000351">
    <property type="protein sequence ID" value="TGJ78769.1"/>
    <property type="molecule type" value="Genomic_DNA"/>
</dbReference>